<keyword evidence="1" id="KW-0812">Transmembrane</keyword>
<evidence type="ECO:0000313" key="3">
    <source>
        <dbReference type="Proteomes" id="UP000092445"/>
    </source>
</evidence>
<accession>A0A1A9ZLF0</accession>
<dbReference type="AlphaFoldDB" id="A0A1A9ZLF0"/>
<organism evidence="2 3">
    <name type="scientific">Glossina pallidipes</name>
    <name type="common">Tsetse fly</name>
    <dbReference type="NCBI Taxonomy" id="7398"/>
    <lineage>
        <taxon>Eukaryota</taxon>
        <taxon>Metazoa</taxon>
        <taxon>Ecdysozoa</taxon>
        <taxon>Arthropoda</taxon>
        <taxon>Hexapoda</taxon>
        <taxon>Insecta</taxon>
        <taxon>Pterygota</taxon>
        <taxon>Neoptera</taxon>
        <taxon>Endopterygota</taxon>
        <taxon>Diptera</taxon>
        <taxon>Brachycera</taxon>
        <taxon>Muscomorpha</taxon>
        <taxon>Hippoboscoidea</taxon>
        <taxon>Glossinidae</taxon>
        <taxon>Glossina</taxon>
    </lineage>
</organism>
<evidence type="ECO:0000256" key="1">
    <source>
        <dbReference type="SAM" id="Phobius"/>
    </source>
</evidence>
<protein>
    <submittedName>
        <fullName evidence="2">Uncharacterized protein</fullName>
    </submittedName>
</protein>
<sequence>MHICAYDPSARCSILQKNILIEIKVYIQSSLMTVFAIVFICVPYPVVFNVLYVHTNLNYLKFQRNGFPIITEGTFFITIEIWEKKLMKLCVHFLTWCVLPDPKCDSEYSVNENDDTKLETSASRLPNI</sequence>
<keyword evidence="1" id="KW-1133">Transmembrane helix</keyword>
<keyword evidence="3" id="KW-1185">Reference proteome</keyword>
<reference evidence="2" key="2">
    <citation type="submission" date="2020-05" db="UniProtKB">
        <authorList>
            <consortium name="EnsemblMetazoa"/>
        </authorList>
    </citation>
    <scope>IDENTIFICATION</scope>
    <source>
        <strain evidence="2">IAEA</strain>
    </source>
</reference>
<keyword evidence="1" id="KW-0472">Membrane</keyword>
<evidence type="ECO:0000313" key="2">
    <source>
        <dbReference type="EnsemblMetazoa" id="GPAI018245-PA"/>
    </source>
</evidence>
<dbReference type="EnsemblMetazoa" id="GPAI018245-RA">
    <property type="protein sequence ID" value="GPAI018245-PA"/>
    <property type="gene ID" value="GPAI018245"/>
</dbReference>
<reference evidence="3" key="1">
    <citation type="submission" date="2014-03" db="EMBL/GenBank/DDBJ databases">
        <authorList>
            <person name="Aksoy S."/>
            <person name="Warren W."/>
            <person name="Wilson R.K."/>
        </authorList>
    </citation>
    <scope>NUCLEOTIDE SEQUENCE [LARGE SCALE GENOMIC DNA]</scope>
    <source>
        <strain evidence="3">IAEA</strain>
    </source>
</reference>
<feature type="transmembrane region" description="Helical" evidence="1">
    <location>
        <begin position="25"/>
        <end position="46"/>
    </location>
</feature>
<proteinExistence type="predicted"/>
<name>A0A1A9ZLF0_GLOPL</name>
<dbReference type="VEuPathDB" id="VectorBase:GPAI018245"/>
<dbReference type="Proteomes" id="UP000092445">
    <property type="component" value="Unassembled WGS sequence"/>
</dbReference>